<accession>A0A2R8B327</accession>
<evidence type="ECO:0000313" key="2">
    <source>
        <dbReference type="Proteomes" id="UP000244924"/>
    </source>
</evidence>
<keyword evidence="2" id="KW-1185">Reference proteome</keyword>
<dbReference type="AlphaFoldDB" id="A0A2R8B327"/>
<gene>
    <name evidence="1" type="ORF">DEA8626_00548</name>
</gene>
<reference evidence="1 2" key="1">
    <citation type="submission" date="2018-03" db="EMBL/GenBank/DDBJ databases">
        <authorList>
            <person name="Keele B.F."/>
        </authorList>
    </citation>
    <scope>NUCLEOTIDE SEQUENCE [LARGE SCALE GENOMIC DNA]</scope>
    <source>
        <strain evidence="1 2">CECT 8626</strain>
    </source>
</reference>
<proteinExistence type="predicted"/>
<sequence>MASNDDNSDIHLAPVDNLALLRGRAISAYARVDWHLFMLLQALTDVPHLVAAEIYYNIVNTRSRVAIFTNILSTTFIELKPFWSGVLSEYGKLTTTRNSIIHWVSRGSDDRLMPPNFLSHKETTPSIGPDDLISFCAKADQISEATWMFTRIMLPDEGDDIISEICETWLGIFQLPFVYPFPDSHPLHPSHRGRSNPLRSSAR</sequence>
<evidence type="ECO:0000313" key="1">
    <source>
        <dbReference type="EMBL" id="SPH17034.1"/>
    </source>
</evidence>
<protein>
    <submittedName>
        <fullName evidence="1">Uncharacterized protein</fullName>
    </submittedName>
</protein>
<dbReference type="Proteomes" id="UP000244924">
    <property type="component" value="Unassembled WGS sequence"/>
</dbReference>
<organism evidence="1 2">
    <name type="scientific">Albidovulum aquaemixtae</name>
    <dbReference type="NCBI Taxonomy" id="1542388"/>
    <lineage>
        <taxon>Bacteria</taxon>
        <taxon>Pseudomonadati</taxon>
        <taxon>Pseudomonadota</taxon>
        <taxon>Alphaproteobacteria</taxon>
        <taxon>Rhodobacterales</taxon>
        <taxon>Paracoccaceae</taxon>
        <taxon>Albidovulum</taxon>
    </lineage>
</organism>
<name>A0A2R8B327_9RHOB</name>
<dbReference type="EMBL" id="OMOQ01000001">
    <property type="protein sequence ID" value="SPH17034.1"/>
    <property type="molecule type" value="Genomic_DNA"/>
</dbReference>